<dbReference type="GO" id="GO:0070681">
    <property type="term" value="P:glutaminyl-tRNAGln biosynthesis via transamidation"/>
    <property type="evidence" value="ECO:0007669"/>
    <property type="project" value="TreeGrafter"/>
</dbReference>
<dbReference type="GO" id="GO:0050567">
    <property type="term" value="F:glutaminyl-tRNA synthase (glutamine-hydrolyzing) activity"/>
    <property type="evidence" value="ECO:0007669"/>
    <property type="project" value="UniProtKB-UniRule"/>
</dbReference>
<accession>K7YT44</accession>
<dbReference type="InterPro" id="IPR042114">
    <property type="entry name" value="GatB_C_1"/>
</dbReference>
<protein>
    <recommendedName>
        <fullName evidence="3 11">Aspartyl/glutamyl-tRNA(Asn/Gln) amidotransferase subunit B</fullName>
        <shortName evidence="11">Asp/Glu-ADT subunit B</shortName>
        <ecNumber evidence="11">6.3.5.-</ecNumber>
    </recommendedName>
</protein>
<name>K7YT44_BDEBC</name>
<keyword evidence="13" id="KW-0808">Transferase</keyword>
<evidence type="ECO:0000256" key="11">
    <source>
        <dbReference type="HAMAP-Rule" id="MF_00121"/>
    </source>
</evidence>
<dbReference type="NCBIfam" id="TIGR00133">
    <property type="entry name" value="gatB"/>
    <property type="match status" value="1"/>
</dbReference>
<dbReference type="GO" id="GO:0005524">
    <property type="term" value="F:ATP binding"/>
    <property type="evidence" value="ECO:0007669"/>
    <property type="project" value="UniProtKB-KW"/>
</dbReference>
<proteinExistence type="inferred from homology"/>
<dbReference type="NCBIfam" id="NF004014">
    <property type="entry name" value="PRK05477.1-4"/>
    <property type="match status" value="1"/>
</dbReference>
<keyword evidence="5 11" id="KW-0547">Nucleotide-binding</keyword>
<dbReference type="FunFam" id="1.10.10.410:FF:000001">
    <property type="entry name" value="Aspartyl/glutamyl-tRNA(Asn/Gln) amidotransferase subunit B"/>
    <property type="match status" value="1"/>
</dbReference>
<evidence type="ECO:0000256" key="8">
    <source>
        <dbReference type="ARBA" id="ARBA00024799"/>
    </source>
</evidence>
<dbReference type="STRING" id="1069642.Bdt_0056"/>
<reference evidence="13 14" key="1">
    <citation type="journal article" date="2012" name="BMC Genomics">
        <title>Genome analysis of a simultaneously predatory and prey-independent, novel Bdellovibrio bacteriovorus from the River Tiber, supports in silico predictions of both ancient and recent lateral gene transfer from diverse bacteria.</title>
        <authorList>
            <person name="Hobley L."/>
            <person name="Lerner T.R."/>
            <person name="Williams L.E."/>
            <person name="Lambert C."/>
            <person name="Till R."/>
            <person name="Milner D.S."/>
            <person name="Basford S.M."/>
            <person name="Capeness M.J."/>
            <person name="Fenton A.K."/>
            <person name="Atterbury R.J."/>
            <person name="Harris M.A."/>
            <person name="Sockett R.E."/>
        </authorList>
    </citation>
    <scope>NUCLEOTIDE SEQUENCE [LARGE SCALE GENOMIC DNA]</scope>
    <source>
        <strain evidence="13 14">Tiberius</strain>
    </source>
</reference>
<dbReference type="EMBL" id="CP002930">
    <property type="protein sequence ID" value="AFX99769.1"/>
    <property type="molecule type" value="Genomic_DNA"/>
</dbReference>
<evidence type="ECO:0000256" key="7">
    <source>
        <dbReference type="ARBA" id="ARBA00022917"/>
    </source>
</evidence>
<keyword evidence="4 11" id="KW-0436">Ligase</keyword>
<dbReference type="KEGG" id="bbat:Bdt_0056"/>
<dbReference type="InterPro" id="IPR017959">
    <property type="entry name" value="Asn/Gln-tRNA_amidoTrfase_suB/E"/>
</dbReference>
<dbReference type="PROSITE" id="PS01234">
    <property type="entry name" value="GATB"/>
    <property type="match status" value="1"/>
</dbReference>
<comment type="similarity">
    <text evidence="1 11">Belongs to the GatB/GatE family. GatB subfamily.</text>
</comment>
<evidence type="ECO:0000256" key="6">
    <source>
        <dbReference type="ARBA" id="ARBA00022840"/>
    </source>
</evidence>
<dbReference type="SUPFAM" id="SSF89095">
    <property type="entry name" value="GatB/YqeY motif"/>
    <property type="match status" value="1"/>
</dbReference>
<evidence type="ECO:0000259" key="12">
    <source>
        <dbReference type="SMART" id="SM00845"/>
    </source>
</evidence>
<comment type="function">
    <text evidence="8 11">Allows the formation of correctly charged Asn-tRNA(Asn) or Gln-tRNA(Gln) through the transamidation of misacylated Asp-tRNA(Asn) or Glu-tRNA(Gln) in organisms which lack either or both of asparaginyl-tRNA or glutaminyl-tRNA synthetases. The reaction takes place in the presence of glutamine and ATP through an activated phospho-Asp-tRNA(Asn) or phospho-Glu-tRNA(Gln).</text>
</comment>
<dbReference type="EC" id="6.3.5.-" evidence="11"/>
<organism evidence="13 14">
    <name type="scientific">Bdellovibrio bacteriovorus str. Tiberius</name>
    <dbReference type="NCBI Taxonomy" id="1069642"/>
    <lineage>
        <taxon>Bacteria</taxon>
        <taxon>Pseudomonadati</taxon>
        <taxon>Bdellovibrionota</taxon>
        <taxon>Bdellovibrionia</taxon>
        <taxon>Bdellovibrionales</taxon>
        <taxon>Pseudobdellovibrionaceae</taxon>
        <taxon>Bdellovibrio</taxon>
    </lineage>
</organism>
<evidence type="ECO:0000256" key="2">
    <source>
        <dbReference type="ARBA" id="ARBA00011123"/>
    </source>
</evidence>
<dbReference type="Proteomes" id="UP000010074">
    <property type="component" value="Chromosome"/>
</dbReference>
<evidence type="ECO:0000256" key="1">
    <source>
        <dbReference type="ARBA" id="ARBA00005306"/>
    </source>
</evidence>
<evidence type="ECO:0000256" key="10">
    <source>
        <dbReference type="ARBA" id="ARBA00047913"/>
    </source>
</evidence>
<dbReference type="GO" id="GO:0006412">
    <property type="term" value="P:translation"/>
    <property type="evidence" value="ECO:0007669"/>
    <property type="project" value="UniProtKB-UniRule"/>
</dbReference>
<dbReference type="Gene3D" id="1.10.150.380">
    <property type="entry name" value="GatB domain, N-terminal subdomain"/>
    <property type="match status" value="1"/>
</dbReference>
<dbReference type="PANTHER" id="PTHR11659:SF0">
    <property type="entry name" value="GLUTAMYL-TRNA(GLN) AMIDOTRANSFERASE SUBUNIT B, MITOCHONDRIAL"/>
    <property type="match status" value="1"/>
</dbReference>
<gene>
    <name evidence="11 13" type="primary">gatB</name>
    <name evidence="13" type="ORF">Bdt_0056</name>
</gene>
<feature type="domain" description="Asn/Gln amidotransferase" evidence="12">
    <location>
        <begin position="313"/>
        <end position="461"/>
    </location>
</feature>
<dbReference type="AlphaFoldDB" id="K7YT44"/>
<evidence type="ECO:0000256" key="5">
    <source>
        <dbReference type="ARBA" id="ARBA00022741"/>
    </source>
</evidence>
<dbReference type="SUPFAM" id="SSF55931">
    <property type="entry name" value="Glutamine synthetase/guanido kinase"/>
    <property type="match status" value="1"/>
</dbReference>
<dbReference type="Pfam" id="PF02637">
    <property type="entry name" value="GatB_Yqey"/>
    <property type="match status" value="1"/>
</dbReference>
<dbReference type="PATRIC" id="fig|1069642.3.peg.56"/>
<dbReference type="HAMAP" id="MF_00121">
    <property type="entry name" value="GatB"/>
    <property type="match status" value="1"/>
</dbReference>
<dbReference type="InterPro" id="IPR004413">
    <property type="entry name" value="GatB"/>
</dbReference>
<keyword evidence="7 11" id="KW-0648">Protein biosynthesis</keyword>
<dbReference type="InterPro" id="IPR014746">
    <property type="entry name" value="Gln_synth/guanido_kin_cat_dom"/>
</dbReference>
<dbReference type="Pfam" id="PF02934">
    <property type="entry name" value="GatB_N"/>
    <property type="match status" value="1"/>
</dbReference>
<comment type="catalytic activity">
    <reaction evidence="9 11">
        <text>L-aspartyl-tRNA(Asn) + L-glutamine + ATP + H2O = L-asparaginyl-tRNA(Asn) + L-glutamate + ADP + phosphate + 2 H(+)</text>
        <dbReference type="Rhea" id="RHEA:14513"/>
        <dbReference type="Rhea" id="RHEA-COMP:9674"/>
        <dbReference type="Rhea" id="RHEA-COMP:9677"/>
        <dbReference type="ChEBI" id="CHEBI:15377"/>
        <dbReference type="ChEBI" id="CHEBI:15378"/>
        <dbReference type="ChEBI" id="CHEBI:29985"/>
        <dbReference type="ChEBI" id="CHEBI:30616"/>
        <dbReference type="ChEBI" id="CHEBI:43474"/>
        <dbReference type="ChEBI" id="CHEBI:58359"/>
        <dbReference type="ChEBI" id="CHEBI:78515"/>
        <dbReference type="ChEBI" id="CHEBI:78516"/>
        <dbReference type="ChEBI" id="CHEBI:456216"/>
    </reaction>
</comment>
<sequence length="462" mass="51946">MQLSTKTKIFSSESTAFEAGDNENTSPVSVGMPGSLPVLNSKVVEYSIKTGLALGCDIRRKSVFARKNYFYPDLPKGYQISQYDQPICENGSITFKVDGKEKTVSITRAHMEEDAGKSNHHGEYTLINYNRSGIPLLEVVSGPDMRTPQEAAEYARTIRQIVRYLDVCDGNLEEGSLRCDCNVSVRKEGATQFGTKVEIKNINSFRFVEKAIEYEIERQIDCVERGDKIIQETRLWDPDKNRTFSMRAKEDAQDYRYFPDPDLQPVIVTDSIIEKYKKELPELPIARAKRFQDEHALPELDATVLTTEKDLADFYEDTAKESRNFKASSNWIMTELLRELNSANKNIKDSPIKPAQLGKMIAMIDKGTISGKIAKTIFQEMWASGNDPEVIMKDKGLVQISDPAAIEKLVDEVLAANAQTVEDHKSGKKKNLFGFFVGAVMKASKGQANPDLVNKILLEKLK</sequence>
<evidence type="ECO:0000313" key="14">
    <source>
        <dbReference type="Proteomes" id="UP000010074"/>
    </source>
</evidence>
<dbReference type="HOGENOM" id="CLU_019240_0_0_7"/>
<comment type="subunit">
    <text evidence="2 11">Heterotrimer of A, B and C subunits.</text>
</comment>
<dbReference type="PANTHER" id="PTHR11659">
    <property type="entry name" value="GLUTAMYL-TRNA GLN AMIDOTRANSFERASE SUBUNIT B MITOCHONDRIAL AND PROKARYOTIC PET112-RELATED"/>
    <property type="match status" value="1"/>
</dbReference>
<dbReference type="SMART" id="SM00845">
    <property type="entry name" value="GatB_Yqey"/>
    <property type="match status" value="1"/>
</dbReference>
<evidence type="ECO:0000256" key="3">
    <source>
        <dbReference type="ARBA" id="ARBA00016923"/>
    </source>
</evidence>
<keyword evidence="6 11" id="KW-0067">ATP-binding</keyword>
<dbReference type="InterPro" id="IPR023168">
    <property type="entry name" value="GatB_Yqey_C_2"/>
</dbReference>
<evidence type="ECO:0000256" key="4">
    <source>
        <dbReference type="ARBA" id="ARBA00022598"/>
    </source>
</evidence>
<dbReference type="GO" id="GO:0016740">
    <property type="term" value="F:transferase activity"/>
    <property type="evidence" value="ECO:0007669"/>
    <property type="project" value="UniProtKB-KW"/>
</dbReference>
<dbReference type="InterPro" id="IPR006075">
    <property type="entry name" value="Asn/Gln-tRNA_Trfase_suB/E_cat"/>
</dbReference>
<dbReference type="InterPro" id="IPR003789">
    <property type="entry name" value="Asn/Gln_tRNA_amidoTrase-B-like"/>
</dbReference>
<dbReference type="Gene3D" id="1.10.10.410">
    <property type="match status" value="1"/>
</dbReference>
<comment type="catalytic activity">
    <reaction evidence="10 11">
        <text>L-glutamyl-tRNA(Gln) + L-glutamine + ATP + H2O = L-glutaminyl-tRNA(Gln) + L-glutamate + ADP + phosphate + H(+)</text>
        <dbReference type="Rhea" id="RHEA:17521"/>
        <dbReference type="Rhea" id="RHEA-COMP:9681"/>
        <dbReference type="Rhea" id="RHEA-COMP:9684"/>
        <dbReference type="ChEBI" id="CHEBI:15377"/>
        <dbReference type="ChEBI" id="CHEBI:15378"/>
        <dbReference type="ChEBI" id="CHEBI:29985"/>
        <dbReference type="ChEBI" id="CHEBI:30616"/>
        <dbReference type="ChEBI" id="CHEBI:43474"/>
        <dbReference type="ChEBI" id="CHEBI:58359"/>
        <dbReference type="ChEBI" id="CHEBI:78520"/>
        <dbReference type="ChEBI" id="CHEBI:78521"/>
        <dbReference type="ChEBI" id="CHEBI:456216"/>
    </reaction>
</comment>
<dbReference type="InterPro" id="IPR018027">
    <property type="entry name" value="Asn/Gln_amidotransferase"/>
</dbReference>
<dbReference type="GO" id="GO:0050566">
    <property type="term" value="F:asparaginyl-tRNA synthase (glutamine-hydrolyzing) activity"/>
    <property type="evidence" value="ECO:0007669"/>
    <property type="project" value="RHEA"/>
</dbReference>
<evidence type="ECO:0000256" key="9">
    <source>
        <dbReference type="ARBA" id="ARBA00047380"/>
    </source>
</evidence>
<dbReference type="NCBIfam" id="NF004012">
    <property type="entry name" value="PRK05477.1-2"/>
    <property type="match status" value="1"/>
</dbReference>
<dbReference type="InterPro" id="IPR017958">
    <property type="entry name" value="Gln-tRNA_amidoTrfase_suB_CS"/>
</dbReference>
<evidence type="ECO:0000313" key="13">
    <source>
        <dbReference type="EMBL" id="AFX99769.1"/>
    </source>
</evidence>